<reference evidence="1" key="1">
    <citation type="submission" date="2014-09" db="EMBL/GenBank/DDBJ databases">
        <authorList>
            <person name="Magalhaes I.L.F."/>
            <person name="Oliveira U."/>
            <person name="Santos F.R."/>
            <person name="Vidigal T.H.D.A."/>
            <person name="Brescovit A.D."/>
            <person name="Santos A.J."/>
        </authorList>
    </citation>
    <scope>NUCLEOTIDE SEQUENCE</scope>
    <source>
        <tissue evidence="1">Shoot tissue taken approximately 20 cm above the soil surface</tissue>
    </source>
</reference>
<reference evidence="1" key="2">
    <citation type="journal article" date="2015" name="Data Brief">
        <title>Shoot transcriptome of the giant reed, Arundo donax.</title>
        <authorList>
            <person name="Barrero R.A."/>
            <person name="Guerrero F.D."/>
            <person name="Moolhuijzen P."/>
            <person name="Goolsby J.A."/>
            <person name="Tidwell J."/>
            <person name="Bellgard S.E."/>
            <person name="Bellgard M.I."/>
        </authorList>
    </citation>
    <scope>NUCLEOTIDE SEQUENCE</scope>
    <source>
        <tissue evidence="1">Shoot tissue taken approximately 20 cm above the soil surface</tissue>
    </source>
</reference>
<proteinExistence type="predicted"/>
<name>A0A0A9F1H6_ARUDO</name>
<accession>A0A0A9F1H6</accession>
<protein>
    <submittedName>
        <fullName evidence="1">Uncharacterized protein</fullName>
    </submittedName>
</protein>
<dbReference type="EMBL" id="GBRH01195788">
    <property type="protein sequence ID" value="JAE02108.1"/>
    <property type="molecule type" value="Transcribed_RNA"/>
</dbReference>
<evidence type="ECO:0000313" key="1">
    <source>
        <dbReference type="EMBL" id="JAE02108.1"/>
    </source>
</evidence>
<organism evidence="1">
    <name type="scientific">Arundo donax</name>
    <name type="common">Giant reed</name>
    <name type="synonym">Donax arundinaceus</name>
    <dbReference type="NCBI Taxonomy" id="35708"/>
    <lineage>
        <taxon>Eukaryota</taxon>
        <taxon>Viridiplantae</taxon>
        <taxon>Streptophyta</taxon>
        <taxon>Embryophyta</taxon>
        <taxon>Tracheophyta</taxon>
        <taxon>Spermatophyta</taxon>
        <taxon>Magnoliopsida</taxon>
        <taxon>Liliopsida</taxon>
        <taxon>Poales</taxon>
        <taxon>Poaceae</taxon>
        <taxon>PACMAD clade</taxon>
        <taxon>Arundinoideae</taxon>
        <taxon>Arundineae</taxon>
        <taxon>Arundo</taxon>
    </lineage>
</organism>
<sequence>MIFSHRNCLLYVS</sequence>